<dbReference type="InterPro" id="IPR013783">
    <property type="entry name" value="Ig-like_fold"/>
</dbReference>
<reference evidence="4 5" key="1">
    <citation type="submission" date="2017-07" db="EMBL/GenBank/DDBJ databases">
        <authorList>
            <person name="Talla V."/>
            <person name="Backstrom N."/>
        </authorList>
    </citation>
    <scope>NUCLEOTIDE SEQUENCE [LARGE SCALE GENOMIC DNA]</scope>
</reference>
<dbReference type="EMBL" id="FZQP02006804">
    <property type="protein sequence ID" value="VVD03793.1"/>
    <property type="molecule type" value="Genomic_DNA"/>
</dbReference>
<feature type="domain" description="Ig-like" evidence="3">
    <location>
        <begin position="187"/>
        <end position="230"/>
    </location>
</feature>
<sequence>MSTAAPSSVEIVNHPHNSKLEVKEGDDVVMECQVNNAKPAARIVWYRGNQELKGDRVTSEDIREVGSPTGNPKSIHQERHTSRVMPRERQSDAARVWSWSAEAVEETLQLSSSGTKMGSKSAWRTVAPSHVTISGPSEARVGDPVPLSCTTAPSNPAAEIKWLVLGKQHRDASNRTVISPEDPPSAPMITGYIPGTTLAAGTVQKLSCISSGGNPLATLTWFKNDKKVFR</sequence>
<dbReference type="Proteomes" id="UP000324832">
    <property type="component" value="Unassembled WGS sequence"/>
</dbReference>
<evidence type="ECO:0000259" key="3">
    <source>
        <dbReference type="PROSITE" id="PS50835"/>
    </source>
</evidence>
<dbReference type="PROSITE" id="PS50835">
    <property type="entry name" value="IG_LIKE"/>
    <property type="match status" value="3"/>
</dbReference>
<evidence type="ECO:0000313" key="4">
    <source>
        <dbReference type="EMBL" id="VVD03793.1"/>
    </source>
</evidence>
<protein>
    <recommendedName>
        <fullName evidence="3">Ig-like domain-containing protein</fullName>
    </recommendedName>
</protein>
<feature type="domain" description="Ig-like" evidence="3">
    <location>
        <begin position="128"/>
        <end position="163"/>
    </location>
</feature>
<dbReference type="InterPro" id="IPR013162">
    <property type="entry name" value="CD80_C2-set"/>
</dbReference>
<gene>
    <name evidence="4" type="ORF">LSINAPIS_LOCUS13710</name>
</gene>
<keyword evidence="1" id="KW-1015">Disulfide bond</keyword>
<feature type="region of interest" description="Disordered" evidence="2">
    <location>
        <begin position="57"/>
        <end position="89"/>
    </location>
</feature>
<feature type="compositionally biased region" description="Basic and acidic residues" evidence="2">
    <location>
        <begin position="75"/>
        <end position="89"/>
    </location>
</feature>
<proteinExistence type="predicted"/>
<dbReference type="PANTHER" id="PTHR45889">
    <property type="entry name" value="IG-LIKE DOMAIN-CONTAINING PROTEIN"/>
    <property type="match status" value="1"/>
</dbReference>
<name>A0A5E4R0C9_9NEOP</name>
<evidence type="ECO:0000313" key="5">
    <source>
        <dbReference type="Proteomes" id="UP000324832"/>
    </source>
</evidence>
<feature type="domain" description="Ig-like" evidence="3">
    <location>
        <begin position="6"/>
        <end position="51"/>
    </location>
</feature>
<organism evidence="4 5">
    <name type="scientific">Leptidea sinapis</name>
    <dbReference type="NCBI Taxonomy" id="189913"/>
    <lineage>
        <taxon>Eukaryota</taxon>
        <taxon>Metazoa</taxon>
        <taxon>Ecdysozoa</taxon>
        <taxon>Arthropoda</taxon>
        <taxon>Hexapoda</taxon>
        <taxon>Insecta</taxon>
        <taxon>Pterygota</taxon>
        <taxon>Neoptera</taxon>
        <taxon>Endopterygota</taxon>
        <taxon>Lepidoptera</taxon>
        <taxon>Glossata</taxon>
        <taxon>Ditrysia</taxon>
        <taxon>Papilionoidea</taxon>
        <taxon>Pieridae</taxon>
        <taxon>Dismorphiinae</taxon>
        <taxon>Leptidea</taxon>
    </lineage>
</organism>
<dbReference type="AlphaFoldDB" id="A0A5E4R0C9"/>
<dbReference type="PANTHER" id="PTHR45889:SF8">
    <property type="entry name" value="IG-LIKE DOMAIN-CONTAINING PROTEIN"/>
    <property type="match status" value="1"/>
</dbReference>
<dbReference type="SUPFAM" id="SSF48726">
    <property type="entry name" value="Immunoglobulin"/>
    <property type="match status" value="2"/>
</dbReference>
<evidence type="ECO:0000256" key="2">
    <source>
        <dbReference type="SAM" id="MobiDB-lite"/>
    </source>
</evidence>
<evidence type="ECO:0000256" key="1">
    <source>
        <dbReference type="ARBA" id="ARBA00023157"/>
    </source>
</evidence>
<accession>A0A5E4R0C9</accession>
<dbReference type="InterPro" id="IPR007110">
    <property type="entry name" value="Ig-like_dom"/>
</dbReference>
<dbReference type="InterPro" id="IPR036179">
    <property type="entry name" value="Ig-like_dom_sf"/>
</dbReference>
<keyword evidence="5" id="KW-1185">Reference proteome</keyword>
<dbReference type="Pfam" id="PF08205">
    <property type="entry name" value="C2-set_2"/>
    <property type="match status" value="1"/>
</dbReference>
<dbReference type="Gene3D" id="2.60.40.10">
    <property type="entry name" value="Immunoglobulins"/>
    <property type="match status" value="3"/>
</dbReference>